<dbReference type="InterPro" id="IPR046214">
    <property type="entry name" value="DUF6247"/>
</dbReference>
<evidence type="ECO:0000313" key="1">
    <source>
        <dbReference type="EMBL" id="GAA2398863.1"/>
    </source>
</evidence>
<organism evidence="1 2">
    <name type="scientific">Actinomadura vinacea</name>
    <dbReference type="NCBI Taxonomy" id="115336"/>
    <lineage>
        <taxon>Bacteria</taxon>
        <taxon>Bacillati</taxon>
        <taxon>Actinomycetota</taxon>
        <taxon>Actinomycetes</taxon>
        <taxon>Streptosporangiales</taxon>
        <taxon>Thermomonosporaceae</taxon>
        <taxon>Actinomadura</taxon>
    </lineage>
</organism>
<keyword evidence="2" id="KW-1185">Reference proteome</keyword>
<dbReference type="Proteomes" id="UP001501231">
    <property type="component" value="Unassembled WGS sequence"/>
</dbReference>
<proteinExistence type="predicted"/>
<dbReference type="RefSeq" id="WP_344586330.1">
    <property type="nucleotide sequence ID" value="NZ_BAAARW010000001.1"/>
</dbReference>
<name>A0ABN3IB77_9ACTN</name>
<reference evidence="2" key="1">
    <citation type="journal article" date="2019" name="Int. J. Syst. Evol. Microbiol.">
        <title>The Global Catalogue of Microorganisms (GCM) 10K type strain sequencing project: providing services to taxonomists for standard genome sequencing and annotation.</title>
        <authorList>
            <consortium name="The Broad Institute Genomics Platform"/>
            <consortium name="The Broad Institute Genome Sequencing Center for Infectious Disease"/>
            <person name="Wu L."/>
            <person name="Ma J."/>
        </authorList>
    </citation>
    <scope>NUCLEOTIDE SEQUENCE [LARGE SCALE GENOMIC DNA]</scope>
    <source>
        <strain evidence="2">JCM 3325</strain>
    </source>
</reference>
<accession>A0ABN3IB77</accession>
<evidence type="ECO:0000313" key="2">
    <source>
        <dbReference type="Proteomes" id="UP001501231"/>
    </source>
</evidence>
<protein>
    <submittedName>
        <fullName evidence="1">Uncharacterized protein</fullName>
    </submittedName>
</protein>
<gene>
    <name evidence="1" type="ORF">GCM10010191_02070</name>
</gene>
<dbReference type="EMBL" id="BAAARW010000001">
    <property type="protein sequence ID" value="GAA2398863.1"/>
    <property type="molecule type" value="Genomic_DNA"/>
</dbReference>
<sequence length="75" mass="8216">MTAQPHDSQAGSLPMPEKSLRAIRAALALPQDREAFDAGLKSVLDEVRVSLDLGMLNDFVDRWWATACDSAKDSE</sequence>
<comment type="caution">
    <text evidence="1">The sequence shown here is derived from an EMBL/GenBank/DDBJ whole genome shotgun (WGS) entry which is preliminary data.</text>
</comment>
<dbReference type="Pfam" id="PF19760">
    <property type="entry name" value="DUF6247"/>
    <property type="match status" value="1"/>
</dbReference>